<dbReference type="AlphaFoldDB" id="A0A8T2WQ61"/>
<sequence length="176" mass="19741">MVKSKKTEASNSNRENPDVYLPSFPGLLAPVNGGGKIGELKDLSSKSPVLYLDFPQGRMKLLGIIVYPRNRYLTLQFSRSGKNVMCEDYFDHMVSFLFLLDIAIDFCFGDKELNVILKVGQEHVVDKSGGTNYVKEESPETELDDDDDDDNKYLKGLKEVMPIRQPARTAGKTLSI</sequence>
<proteinExistence type="predicted"/>
<dbReference type="Proteomes" id="UP000807159">
    <property type="component" value="Chromosome 17"/>
</dbReference>
<dbReference type="GO" id="GO:0042023">
    <property type="term" value="P:DNA endoreduplication"/>
    <property type="evidence" value="ECO:0007669"/>
    <property type="project" value="InterPro"/>
</dbReference>
<evidence type="ECO:0008006" key="4">
    <source>
        <dbReference type="Google" id="ProtNLM"/>
    </source>
</evidence>
<dbReference type="PANTHER" id="PTHR35698">
    <property type="entry name" value="DNA-BINDING PROTEIN RHL1"/>
    <property type="match status" value="1"/>
</dbReference>
<feature type="region of interest" description="Disordered" evidence="1">
    <location>
        <begin position="129"/>
        <end position="149"/>
    </location>
</feature>
<evidence type="ECO:0000256" key="1">
    <source>
        <dbReference type="SAM" id="MobiDB-lite"/>
    </source>
</evidence>
<evidence type="ECO:0000313" key="2">
    <source>
        <dbReference type="EMBL" id="KAH8482978.1"/>
    </source>
</evidence>
<organism evidence="2 3">
    <name type="scientific">Populus deltoides</name>
    <name type="common">Eastern poplar</name>
    <name type="synonym">Eastern cottonwood</name>
    <dbReference type="NCBI Taxonomy" id="3696"/>
    <lineage>
        <taxon>Eukaryota</taxon>
        <taxon>Viridiplantae</taxon>
        <taxon>Streptophyta</taxon>
        <taxon>Embryophyta</taxon>
        <taxon>Tracheophyta</taxon>
        <taxon>Spermatophyta</taxon>
        <taxon>Magnoliopsida</taxon>
        <taxon>eudicotyledons</taxon>
        <taxon>Gunneridae</taxon>
        <taxon>Pentapetalae</taxon>
        <taxon>rosids</taxon>
        <taxon>fabids</taxon>
        <taxon>Malpighiales</taxon>
        <taxon>Salicaceae</taxon>
        <taxon>Saliceae</taxon>
        <taxon>Populus</taxon>
    </lineage>
</organism>
<dbReference type="PANTHER" id="PTHR35698:SF2">
    <property type="entry name" value="DNA-BINDING PROTEIN RHL1"/>
    <property type="match status" value="1"/>
</dbReference>
<gene>
    <name evidence="2" type="ORF">H0E87_027647</name>
</gene>
<feature type="compositionally biased region" description="Acidic residues" evidence="1">
    <location>
        <begin position="139"/>
        <end position="149"/>
    </location>
</feature>
<dbReference type="EMBL" id="JACEGQ020000017">
    <property type="protein sequence ID" value="KAH8482978.1"/>
    <property type="molecule type" value="Genomic_DNA"/>
</dbReference>
<reference evidence="2" key="1">
    <citation type="journal article" date="2021" name="J. Hered.">
        <title>Genome Assembly of Salicaceae Populus deltoides (Eastern Cottonwood) I-69 Based on Nanopore Sequencing and Hi-C Technologies.</title>
        <authorList>
            <person name="Bai S."/>
            <person name="Wu H."/>
            <person name="Zhang J."/>
            <person name="Pan Z."/>
            <person name="Zhao W."/>
            <person name="Li Z."/>
            <person name="Tong C."/>
        </authorList>
    </citation>
    <scope>NUCLEOTIDE SEQUENCE</scope>
    <source>
        <tissue evidence="2">Leaf</tissue>
    </source>
</reference>
<accession>A0A8T2WQ61</accession>
<name>A0A8T2WQ61_POPDE</name>
<dbReference type="GO" id="GO:0003677">
    <property type="term" value="F:DNA binding"/>
    <property type="evidence" value="ECO:0007669"/>
    <property type="project" value="InterPro"/>
</dbReference>
<comment type="caution">
    <text evidence="2">The sequence shown here is derived from an EMBL/GenBank/DDBJ whole genome shotgun (WGS) entry which is preliminary data.</text>
</comment>
<protein>
    <recommendedName>
        <fullName evidence="4">DNA-binding protein RHL1</fullName>
    </recommendedName>
</protein>
<dbReference type="InterPro" id="IPR038859">
    <property type="entry name" value="RHL1"/>
</dbReference>
<evidence type="ECO:0000313" key="3">
    <source>
        <dbReference type="Proteomes" id="UP000807159"/>
    </source>
</evidence>
<keyword evidence="3" id="KW-1185">Reference proteome</keyword>